<evidence type="ECO:0000256" key="2">
    <source>
        <dbReference type="ARBA" id="ARBA00001966"/>
    </source>
</evidence>
<comment type="similarity">
    <text evidence="3">In the N-terminal section; belongs to the NADH:flavin oxidoreductase/NADH oxidase family.</text>
</comment>
<evidence type="ECO:0000313" key="13">
    <source>
        <dbReference type="Proteomes" id="UP000069654"/>
    </source>
</evidence>
<dbReference type="GO" id="GO:0010181">
    <property type="term" value="F:FMN binding"/>
    <property type="evidence" value="ECO:0007669"/>
    <property type="project" value="InterPro"/>
</dbReference>
<dbReference type="InterPro" id="IPR013785">
    <property type="entry name" value="Aldolase_TIM"/>
</dbReference>
<dbReference type="Gene3D" id="3.50.50.60">
    <property type="entry name" value="FAD/NAD(P)-binding domain"/>
    <property type="match status" value="1"/>
</dbReference>
<evidence type="ECO:0000256" key="8">
    <source>
        <dbReference type="ARBA" id="ARBA00023004"/>
    </source>
</evidence>
<gene>
    <name evidence="12" type="ORF">RMCT_3211</name>
</gene>
<dbReference type="PRINTS" id="PR00411">
    <property type="entry name" value="PNDRDTASEI"/>
</dbReference>
<dbReference type="Pfam" id="PF07992">
    <property type="entry name" value="Pyr_redox_2"/>
    <property type="match status" value="1"/>
</dbReference>
<dbReference type="GO" id="GO:0051536">
    <property type="term" value="F:iron-sulfur cluster binding"/>
    <property type="evidence" value="ECO:0007669"/>
    <property type="project" value="UniProtKB-KW"/>
</dbReference>
<evidence type="ECO:0000256" key="3">
    <source>
        <dbReference type="ARBA" id="ARBA00011048"/>
    </source>
</evidence>
<dbReference type="AlphaFoldDB" id="A0A100XGR2"/>
<dbReference type="SUPFAM" id="SSF51395">
    <property type="entry name" value="FMN-linked oxidoreductases"/>
    <property type="match status" value="1"/>
</dbReference>
<comment type="cofactor">
    <cofactor evidence="1">
        <name>FMN</name>
        <dbReference type="ChEBI" id="CHEBI:58210"/>
    </cofactor>
</comment>
<keyword evidence="5" id="KW-0288">FMN</keyword>
<feature type="domain" description="FAD/NAD(P)-binding" evidence="11">
    <location>
        <begin position="383"/>
        <end position="495"/>
    </location>
</feature>
<accession>A0A100XGR2</accession>
<dbReference type="PANTHER" id="PTHR42917">
    <property type="entry name" value="2,4-DIENOYL-COA REDUCTASE"/>
    <property type="match status" value="1"/>
</dbReference>
<dbReference type="GO" id="GO:0046872">
    <property type="term" value="F:metal ion binding"/>
    <property type="evidence" value="ECO:0007669"/>
    <property type="project" value="UniProtKB-KW"/>
</dbReference>
<dbReference type="InterPro" id="IPR051793">
    <property type="entry name" value="NADH:flavin_oxidoreductase"/>
</dbReference>
<evidence type="ECO:0000313" key="12">
    <source>
        <dbReference type="EMBL" id="GAT16242.1"/>
    </source>
</evidence>
<dbReference type="InterPro" id="IPR023753">
    <property type="entry name" value="FAD/NAD-binding_dom"/>
</dbReference>
<dbReference type="STRING" id="1797.RMCT_3211"/>
<keyword evidence="7" id="KW-0560">Oxidoreductase</keyword>
<dbReference type="Proteomes" id="UP000069654">
    <property type="component" value="Unassembled WGS sequence"/>
</dbReference>
<dbReference type="Gene3D" id="3.20.20.70">
    <property type="entry name" value="Aldolase class I"/>
    <property type="match status" value="1"/>
</dbReference>
<keyword evidence="4" id="KW-0285">Flavoprotein</keyword>
<feature type="domain" description="NADH:flavin oxidoreductase/NADH oxidase N-terminal" evidence="10">
    <location>
        <begin position="4"/>
        <end position="334"/>
    </location>
</feature>
<reference evidence="12 13" key="1">
    <citation type="journal article" date="2016" name="Genome Announc.">
        <title>Draft Genome Sequences of Five Rapidly Growing Mycobacterium Species, M. thermoresistibile, M. fortuitum subsp. acetamidolyticum, M. canariasense, M. brisbanense, and M. novocastrense.</title>
        <authorList>
            <person name="Katahira K."/>
            <person name="Ogura Y."/>
            <person name="Gotoh Y."/>
            <person name="Hayashi T."/>
        </authorList>
    </citation>
    <scope>NUCLEOTIDE SEQUENCE [LARGE SCALE GENOMIC DNA]</scope>
    <source>
        <strain evidence="12 13">JCM6362</strain>
    </source>
</reference>
<dbReference type="Pfam" id="PF00724">
    <property type="entry name" value="Oxidored_FMN"/>
    <property type="match status" value="1"/>
</dbReference>
<evidence type="ECO:0000256" key="7">
    <source>
        <dbReference type="ARBA" id="ARBA00023002"/>
    </source>
</evidence>
<keyword evidence="9" id="KW-0411">Iron-sulfur</keyword>
<evidence type="ECO:0000256" key="4">
    <source>
        <dbReference type="ARBA" id="ARBA00022630"/>
    </source>
</evidence>
<evidence type="ECO:0000259" key="10">
    <source>
        <dbReference type="Pfam" id="PF00724"/>
    </source>
</evidence>
<dbReference type="SUPFAM" id="SSF51905">
    <property type="entry name" value="FAD/NAD(P)-binding domain"/>
    <property type="match status" value="1"/>
</dbReference>
<dbReference type="InterPro" id="IPR001155">
    <property type="entry name" value="OxRdtase_FMN_N"/>
</dbReference>
<evidence type="ECO:0000256" key="1">
    <source>
        <dbReference type="ARBA" id="ARBA00001917"/>
    </source>
</evidence>
<proteinExistence type="inferred from homology"/>
<dbReference type="PRINTS" id="PR00368">
    <property type="entry name" value="FADPNR"/>
</dbReference>
<keyword evidence="8" id="KW-0408">Iron</keyword>
<name>A0A100XGR2_MYCTH</name>
<dbReference type="PANTHER" id="PTHR42917:SF2">
    <property type="entry name" value="2,4-DIENOYL-COA REDUCTASE [(2E)-ENOYL-COA-PRODUCING]"/>
    <property type="match status" value="1"/>
</dbReference>
<sequence>MGILFEPITIGPMKVKNRIMVPAHGTGIGPLEGNEQQAAAFLAYYGSKAAGGAGWVGGSNAFVRNPLPHGFEPSGLGATTLGTFRHPNFLPNFRRWMDVLHGYGAVGTVQMILRAVALQGPSAGTQLNLVSSTTPHELEVHEIEWIVEEFAASARLALEAGIDGVEVHANHNDIVQWFLSPLTNNRRDAYGGSRSGRLKFLVDIVKAMRAATDGDLAIGVRLCMDEYQDGGWTVEDCRAALIELEATGAVDYFSLDVGNNWGAPSYIPPAVHGMAPWAELCGELSAATSLPVVYAGLVLEPGVAREVLAAGHADVVGMNRALIADPDLPAKTAGGQLDDIRPCIGVNDCISRVQQEGLAFGCAVNPGAGQEQVHVAAPEHSRRILVIGGGPAGMETAARAAERGHEVTLWERNAELGGAMTIAAKTPMHSTFPRFIEFQRRRLDRAGVTVELSREATADEVVDFGADVVVLATGASPRTPTIPGVDQSHVVQMDDVITGKARVRGKVVIIAQNDHMPPLAVADLIAGQDDTRVVMVYQSMAPAQGVGKYTIGAPLQRLLQRGTEFVTMRRVVEIEPSRVQTKDIFADTPLTIDDVDFVVLACGRIPNSVLARALHGKVPEMHILGDAYAPQRITFATRQAWALANAL</sequence>
<dbReference type="InterPro" id="IPR036188">
    <property type="entry name" value="FAD/NAD-bd_sf"/>
</dbReference>
<evidence type="ECO:0000256" key="9">
    <source>
        <dbReference type="ARBA" id="ARBA00023014"/>
    </source>
</evidence>
<dbReference type="OMA" id="GMTTERY"/>
<protein>
    <submittedName>
        <fullName evidence="12">NADH:flavin oxidoreductase</fullName>
    </submittedName>
</protein>
<comment type="caution">
    <text evidence="12">The sequence shown here is derived from an EMBL/GenBank/DDBJ whole genome shotgun (WGS) entry which is preliminary data.</text>
</comment>
<evidence type="ECO:0000259" key="11">
    <source>
        <dbReference type="Pfam" id="PF07992"/>
    </source>
</evidence>
<evidence type="ECO:0000256" key="5">
    <source>
        <dbReference type="ARBA" id="ARBA00022643"/>
    </source>
</evidence>
<dbReference type="GO" id="GO:0016491">
    <property type="term" value="F:oxidoreductase activity"/>
    <property type="evidence" value="ECO:0007669"/>
    <property type="project" value="UniProtKB-KW"/>
</dbReference>
<evidence type="ECO:0000256" key="6">
    <source>
        <dbReference type="ARBA" id="ARBA00022723"/>
    </source>
</evidence>
<keyword evidence="6" id="KW-0479">Metal-binding</keyword>
<dbReference type="EMBL" id="BCTB01000039">
    <property type="protein sequence ID" value="GAT16242.1"/>
    <property type="molecule type" value="Genomic_DNA"/>
</dbReference>
<dbReference type="Gene3D" id="3.40.50.720">
    <property type="entry name" value="NAD(P)-binding Rossmann-like Domain"/>
    <property type="match status" value="1"/>
</dbReference>
<reference evidence="13" key="2">
    <citation type="submission" date="2016-02" db="EMBL/GenBank/DDBJ databases">
        <title>Draft genome sequence of five rapidly growing Mycobacterium species.</title>
        <authorList>
            <person name="Katahira K."/>
            <person name="Gotou Y."/>
            <person name="Iida K."/>
            <person name="Ogura Y."/>
            <person name="Hayashi T."/>
        </authorList>
    </citation>
    <scope>NUCLEOTIDE SEQUENCE [LARGE SCALE GENOMIC DNA]</scope>
    <source>
        <strain evidence="13">JCM6362</strain>
    </source>
</reference>
<comment type="cofactor">
    <cofactor evidence="2">
        <name>[4Fe-4S] cluster</name>
        <dbReference type="ChEBI" id="CHEBI:49883"/>
    </cofactor>
</comment>
<organism evidence="12 13">
    <name type="scientific">Mycolicibacterium thermoresistibile</name>
    <name type="common">Mycobacterium thermoresistibile</name>
    <dbReference type="NCBI Taxonomy" id="1797"/>
    <lineage>
        <taxon>Bacteria</taxon>
        <taxon>Bacillati</taxon>
        <taxon>Actinomycetota</taxon>
        <taxon>Actinomycetes</taxon>
        <taxon>Mycobacteriales</taxon>
        <taxon>Mycobacteriaceae</taxon>
        <taxon>Mycolicibacterium</taxon>
    </lineage>
</organism>